<dbReference type="EMBL" id="KQ421217">
    <property type="protein sequence ID" value="KOF78091.1"/>
    <property type="molecule type" value="Genomic_DNA"/>
</dbReference>
<sequence length="61" mass="7318">MIIITISWLAMWDKSKNYFFNLQSFLLSCITNNYEKNMNIMTSYIPSIKSYVIMNFAIFIF</sequence>
<proteinExistence type="predicted"/>
<dbReference type="AlphaFoldDB" id="A0A0L8GM56"/>
<accession>A0A0L8GM56</accession>
<protein>
    <submittedName>
        <fullName evidence="1">Uncharacterized protein</fullName>
    </submittedName>
</protein>
<gene>
    <name evidence="1" type="ORF">OCBIM_22031305mg</name>
</gene>
<organism evidence="1">
    <name type="scientific">Octopus bimaculoides</name>
    <name type="common">California two-spotted octopus</name>
    <dbReference type="NCBI Taxonomy" id="37653"/>
    <lineage>
        <taxon>Eukaryota</taxon>
        <taxon>Metazoa</taxon>
        <taxon>Spiralia</taxon>
        <taxon>Lophotrochozoa</taxon>
        <taxon>Mollusca</taxon>
        <taxon>Cephalopoda</taxon>
        <taxon>Coleoidea</taxon>
        <taxon>Octopodiformes</taxon>
        <taxon>Octopoda</taxon>
        <taxon>Incirrata</taxon>
        <taxon>Octopodidae</taxon>
        <taxon>Octopus</taxon>
    </lineage>
</organism>
<evidence type="ECO:0000313" key="1">
    <source>
        <dbReference type="EMBL" id="KOF78091.1"/>
    </source>
</evidence>
<name>A0A0L8GM56_OCTBM</name>
<reference evidence="1" key="1">
    <citation type="submission" date="2015-07" db="EMBL/GenBank/DDBJ databases">
        <title>MeaNS - Measles Nucleotide Surveillance Program.</title>
        <authorList>
            <person name="Tran T."/>
            <person name="Druce J."/>
        </authorList>
    </citation>
    <scope>NUCLEOTIDE SEQUENCE</scope>
    <source>
        <strain evidence="1">UCB-OBI-ISO-001</strain>
        <tissue evidence="1">Gonad</tissue>
    </source>
</reference>